<dbReference type="InterPro" id="IPR005829">
    <property type="entry name" value="Sugar_transporter_CS"/>
</dbReference>
<dbReference type="Pfam" id="PF00083">
    <property type="entry name" value="Sugar_tr"/>
    <property type="match status" value="1"/>
</dbReference>
<dbReference type="AlphaFoldDB" id="A0ABD0XYU6"/>
<sequence length="413" mass="44654">MCAQVLATNAKNILLLGYGTTLGFPTIVIPSVSAFNLHQDRLRDTLSLTLDQISWFSSINLLCVPIGCVLSGLVTQPLGRKPSMLALNVPFVCAWLIYRWCASVGTLYAALAITGLTGGLLEAPVLTYVAEITEPEVRGLLAAMSSMCVILGIFVQFLLGTLLHWRTIALINISIPVCALIAISFVPESPYWLIGRGRLEEAEKSLMWLRGWVDREEVQEELADLKETIRADGRAAPWWRPYAKKSFLHPFALVTLAFAIGHFGGMTTLQTFAVGIFTAVGSPLDKYVSTLALGLTQLLGALFCMATVKFTGKRPLAMVSTGGAGLCFLVVALYSRVTPAGTALETSAVAWLPLVGLLTATFGTHIAIRLLPWMLIGEVTLYIYIHRAKRICSMGDVTCVWSSGVHAGDEGCS</sequence>
<reference evidence="7 8" key="1">
    <citation type="submission" date="2024-07" db="EMBL/GenBank/DDBJ databases">
        <title>Chromosome-level genome assembly of the water stick insect Ranatra chinensis (Heteroptera: Nepidae).</title>
        <authorList>
            <person name="Liu X."/>
        </authorList>
    </citation>
    <scope>NUCLEOTIDE SEQUENCE [LARGE SCALE GENOMIC DNA]</scope>
    <source>
        <strain evidence="7">Cailab_2021Rc</strain>
        <tissue evidence="7">Muscle</tissue>
    </source>
</reference>
<dbReference type="SUPFAM" id="SSF103473">
    <property type="entry name" value="MFS general substrate transporter"/>
    <property type="match status" value="1"/>
</dbReference>
<feature type="transmembrane region" description="Helical" evidence="5">
    <location>
        <begin position="107"/>
        <end position="128"/>
    </location>
</feature>
<dbReference type="PROSITE" id="PS50850">
    <property type="entry name" value="MFS"/>
    <property type="match status" value="1"/>
</dbReference>
<evidence type="ECO:0000259" key="6">
    <source>
        <dbReference type="PROSITE" id="PS50850"/>
    </source>
</evidence>
<keyword evidence="4 5" id="KW-0472">Membrane</keyword>
<comment type="subcellular location">
    <subcellularLocation>
        <location evidence="1">Membrane</location>
        <topology evidence="1">Multi-pass membrane protein</topology>
    </subcellularLocation>
</comment>
<proteinExistence type="predicted"/>
<dbReference type="PANTHER" id="PTHR48021:SF39">
    <property type="entry name" value="MAJOR FACILITATOR SUPERFAMILY (MFS) PROFILE DOMAIN-CONTAINING PROTEIN"/>
    <property type="match status" value="1"/>
</dbReference>
<dbReference type="Gene3D" id="1.20.1250.20">
    <property type="entry name" value="MFS general substrate transporter like domains"/>
    <property type="match status" value="1"/>
</dbReference>
<evidence type="ECO:0000256" key="1">
    <source>
        <dbReference type="ARBA" id="ARBA00004141"/>
    </source>
</evidence>
<evidence type="ECO:0000256" key="5">
    <source>
        <dbReference type="SAM" id="Phobius"/>
    </source>
</evidence>
<dbReference type="InterPro" id="IPR005828">
    <property type="entry name" value="MFS_sugar_transport-like"/>
</dbReference>
<accession>A0ABD0XYU6</accession>
<dbReference type="InterPro" id="IPR050549">
    <property type="entry name" value="MFS_Trehalose_Transporter"/>
</dbReference>
<dbReference type="GO" id="GO:0016020">
    <property type="term" value="C:membrane"/>
    <property type="evidence" value="ECO:0007669"/>
    <property type="project" value="UniProtKB-SubCell"/>
</dbReference>
<dbReference type="InterPro" id="IPR036259">
    <property type="entry name" value="MFS_trans_sf"/>
</dbReference>
<feature type="transmembrane region" description="Helical" evidence="5">
    <location>
        <begin position="287"/>
        <end position="308"/>
    </location>
</feature>
<keyword evidence="3 5" id="KW-1133">Transmembrane helix</keyword>
<feature type="transmembrane region" description="Helical" evidence="5">
    <location>
        <begin position="12"/>
        <end position="33"/>
    </location>
</feature>
<evidence type="ECO:0000256" key="2">
    <source>
        <dbReference type="ARBA" id="ARBA00022692"/>
    </source>
</evidence>
<dbReference type="PROSITE" id="PS00217">
    <property type="entry name" value="SUGAR_TRANSPORT_2"/>
    <property type="match status" value="1"/>
</dbReference>
<feature type="domain" description="Major facilitator superfamily (MFS) profile" evidence="6">
    <location>
        <begin position="5"/>
        <end position="413"/>
    </location>
</feature>
<organism evidence="7 8">
    <name type="scientific">Ranatra chinensis</name>
    <dbReference type="NCBI Taxonomy" id="642074"/>
    <lineage>
        <taxon>Eukaryota</taxon>
        <taxon>Metazoa</taxon>
        <taxon>Ecdysozoa</taxon>
        <taxon>Arthropoda</taxon>
        <taxon>Hexapoda</taxon>
        <taxon>Insecta</taxon>
        <taxon>Pterygota</taxon>
        <taxon>Neoptera</taxon>
        <taxon>Paraneoptera</taxon>
        <taxon>Hemiptera</taxon>
        <taxon>Heteroptera</taxon>
        <taxon>Panheteroptera</taxon>
        <taxon>Nepomorpha</taxon>
        <taxon>Nepidae</taxon>
        <taxon>Ranatrinae</taxon>
        <taxon>Ranatra</taxon>
    </lineage>
</organism>
<evidence type="ECO:0000313" key="8">
    <source>
        <dbReference type="Proteomes" id="UP001558652"/>
    </source>
</evidence>
<feature type="transmembrane region" description="Helical" evidence="5">
    <location>
        <begin position="53"/>
        <end position="73"/>
    </location>
</feature>
<feature type="transmembrane region" description="Helical" evidence="5">
    <location>
        <begin position="354"/>
        <end position="385"/>
    </location>
</feature>
<feature type="transmembrane region" description="Helical" evidence="5">
    <location>
        <begin position="165"/>
        <end position="186"/>
    </location>
</feature>
<dbReference type="InterPro" id="IPR020846">
    <property type="entry name" value="MFS_dom"/>
</dbReference>
<feature type="transmembrane region" description="Helical" evidence="5">
    <location>
        <begin position="315"/>
        <end position="334"/>
    </location>
</feature>
<dbReference type="Proteomes" id="UP001558652">
    <property type="component" value="Unassembled WGS sequence"/>
</dbReference>
<evidence type="ECO:0000256" key="3">
    <source>
        <dbReference type="ARBA" id="ARBA00022989"/>
    </source>
</evidence>
<feature type="transmembrane region" description="Helical" evidence="5">
    <location>
        <begin position="140"/>
        <end position="159"/>
    </location>
</feature>
<dbReference type="EMBL" id="JBFDAA010000017">
    <property type="protein sequence ID" value="KAL1116409.1"/>
    <property type="molecule type" value="Genomic_DNA"/>
</dbReference>
<comment type="caution">
    <text evidence="7">The sequence shown here is derived from an EMBL/GenBank/DDBJ whole genome shotgun (WGS) entry which is preliminary data.</text>
</comment>
<evidence type="ECO:0000256" key="4">
    <source>
        <dbReference type="ARBA" id="ARBA00023136"/>
    </source>
</evidence>
<protein>
    <recommendedName>
        <fullName evidence="6">Major facilitator superfamily (MFS) profile domain-containing protein</fullName>
    </recommendedName>
</protein>
<dbReference type="PANTHER" id="PTHR48021">
    <property type="match status" value="1"/>
</dbReference>
<keyword evidence="2 5" id="KW-0812">Transmembrane</keyword>
<name>A0ABD0XYU6_9HEMI</name>
<evidence type="ECO:0000313" key="7">
    <source>
        <dbReference type="EMBL" id="KAL1116409.1"/>
    </source>
</evidence>
<gene>
    <name evidence="7" type="ORF">AAG570_004883</name>
</gene>
<keyword evidence="8" id="KW-1185">Reference proteome</keyword>